<keyword evidence="2" id="KW-1185">Reference proteome</keyword>
<accession>A0ACB9H162</accession>
<evidence type="ECO:0000313" key="1">
    <source>
        <dbReference type="EMBL" id="KAI3789231.1"/>
    </source>
</evidence>
<proteinExistence type="predicted"/>
<comment type="caution">
    <text evidence="1">The sequence shown here is derived from an EMBL/GenBank/DDBJ whole genome shotgun (WGS) entry which is preliminary data.</text>
</comment>
<dbReference type="EMBL" id="CM042009">
    <property type="protein sequence ID" value="KAI3789231.1"/>
    <property type="molecule type" value="Genomic_DNA"/>
</dbReference>
<protein>
    <submittedName>
        <fullName evidence="1">Uncharacterized protein</fullName>
    </submittedName>
</protein>
<reference evidence="1 2" key="2">
    <citation type="journal article" date="2022" name="Mol. Ecol. Resour.">
        <title>The genomes of chicory, endive, great burdock and yacon provide insights into Asteraceae paleo-polyploidization history and plant inulin production.</title>
        <authorList>
            <person name="Fan W."/>
            <person name="Wang S."/>
            <person name="Wang H."/>
            <person name="Wang A."/>
            <person name="Jiang F."/>
            <person name="Liu H."/>
            <person name="Zhao H."/>
            <person name="Xu D."/>
            <person name="Zhang Y."/>
        </authorList>
    </citation>
    <scope>NUCLEOTIDE SEQUENCE [LARGE SCALE GENOMIC DNA]</scope>
    <source>
        <strain evidence="2">cv. Punajuju</strain>
        <tissue evidence="1">Leaves</tissue>
    </source>
</reference>
<dbReference type="Proteomes" id="UP001055811">
    <property type="component" value="Linkage Group LG01"/>
</dbReference>
<gene>
    <name evidence="1" type="ORF">L2E82_02022</name>
</gene>
<sequence length="170" mass="18647">MYSEISSTGSSVNDSCPLLSITPAISFPFLFATAKYRDHREYLVGGFTTDGPVALKRSAVAKLRLLPKNRLENRVLIGESGAVPALILLLRCADPWTQEDAVIALLIVSLLGENRALIAGTCDLMFKGESTCGQQDAVTISFVNIVFMFLVRYVHKSQNRSIDMNSFQLS</sequence>
<reference evidence="2" key="1">
    <citation type="journal article" date="2022" name="Mol. Ecol. Resour.">
        <title>The genomes of chicory, endive, great burdock and yacon provide insights into Asteraceae palaeo-polyploidization history and plant inulin production.</title>
        <authorList>
            <person name="Fan W."/>
            <person name="Wang S."/>
            <person name="Wang H."/>
            <person name="Wang A."/>
            <person name="Jiang F."/>
            <person name="Liu H."/>
            <person name="Zhao H."/>
            <person name="Xu D."/>
            <person name="Zhang Y."/>
        </authorList>
    </citation>
    <scope>NUCLEOTIDE SEQUENCE [LARGE SCALE GENOMIC DNA]</scope>
    <source>
        <strain evidence="2">cv. Punajuju</strain>
    </source>
</reference>
<name>A0ACB9H162_CICIN</name>
<evidence type="ECO:0000313" key="2">
    <source>
        <dbReference type="Proteomes" id="UP001055811"/>
    </source>
</evidence>
<organism evidence="1 2">
    <name type="scientific">Cichorium intybus</name>
    <name type="common">Chicory</name>
    <dbReference type="NCBI Taxonomy" id="13427"/>
    <lineage>
        <taxon>Eukaryota</taxon>
        <taxon>Viridiplantae</taxon>
        <taxon>Streptophyta</taxon>
        <taxon>Embryophyta</taxon>
        <taxon>Tracheophyta</taxon>
        <taxon>Spermatophyta</taxon>
        <taxon>Magnoliopsida</taxon>
        <taxon>eudicotyledons</taxon>
        <taxon>Gunneridae</taxon>
        <taxon>Pentapetalae</taxon>
        <taxon>asterids</taxon>
        <taxon>campanulids</taxon>
        <taxon>Asterales</taxon>
        <taxon>Asteraceae</taxon>
        <taxon>Cichorioideae</taxon>
        <taxon>Cichorieae</taxon>
        <taxon>Cichoriinae</taxon>
        <taxon>Cichorium</taxon>
    </lineage>
</organism>